<dbReference type="Gramene" id="OIV94140">
    <property type="protein sequence ID" value="OIV94140"/>
    <property type="gene ID" value="TanjilG_31565"/>
</dbReference>
<feature type="compositionally biased region" description="Polar residues" evidence="1">
    <location>
        <begin position="38"/>
        <end position="56"/>
    </location>
</feature>
<keyword evidence="3" id="KW-1185">Reference proteome</keyword>
<dbReference type="AlphaFoldDB" id="A0A1J7GX36"/>
<dbReference type="EMBL" id="CM007377">
    <property type="protein sequence ID" value="OIV94140.1"/>
    <property type="molecule type" value="Genomic_DNA"/>
</dbReference>
<proteinExistence type="predicted"/>
<protein>
    <submittedName>
        <fullName evidence="2">Uncharacterized protein</fullName>
    </submittedName>
</protein>
<evidence type="ECO:0000313" key="2">
    <source>
        <dbReference type="EMBL" id="OIV94140.1"/>
    </source>
</evidence>
<accession>A0A1J7GX36</accession>
<evidence type="ECO:0000313" key="3">
    <source>
        <dbReference type="Proteomes" id="UP000188354"/>
    </source>
</evidence>
<evidence type="ECO:0000256" key="1">
    <source>
        <dbReference type="SAM" id="MobiDB-lite"/>
    </source>
</evidence>
<name>A0A1J7GX36_LUPAN</name>
<gene>
    <name evidence="2" type="ORF">TanjilG_31565</name>
</gene>
<reference evidence="2 3" key="1">
    <citation type="journal article" date="2017" name="Plant Biotechnol. J.">
        <title>A comprehensive draft genome sequence for lupin (Lupinus angustifolius), an emerging health food: insights into plant-microbe interactions and legume evolution.</title>
        <authorList>
            <person name="Hane J.K."/>
            <person name="Ming Y."/>
            <person name="Kamphuis L.G."/>
            <person name="Nelson M.N."/>
            <person name="Garg G."/>
            <person name="Atkins C.A."/>
            <person name="Bayer P.E."/>
            <person name="Bravo A."/>
            <person name="Bringans S."/>
            <person name="Cannon S."/>
            <person name="Edwards D."/>
            <person name="Foley R."/>
            <person name="Gao L.L."/>
            <person name="Harrison M.J."/>
            <person name="Huang W."/>
            <person name="Hurgobin B."/>
            <person name="Li S."/>
            <person name="Liu C.W."/>
            <person name="McGrath A."/>
            <person name="Morahan G."/>
            <person name="Murray J."/>
            <person name="Weller J."/>
            <person name="Jian J."/>
            <person name="Singh K.B."/>
        </authorList>
    </citation>
    <scope>NUCLEOTIDE SEQUENCE [LARGE SCALE GENOMIC DNA]</scope>
    <source>
        <strain evidence="3">cv. Tanjil</strain>
        <tissue evidence="2">Whole plant</tissue>
    </source>
</reference>
<organism evidence="2 3">
    <name type="scientific">Lupinus angustifolius</name>
    <name type="common">Narrow-leaved blue lupine</name>
    <dbReference type="NCBI Taxonomy" id="3871"/>
    <lineage>
        <taxon>Eukaryota</taxon>
        <taxon>Viridiplantae</taxon>
        <taxon>Streptophyta</taxon>
        <taxon>Embryophyta</taxon>
        <taxon>Tracheophyta</taxon>
        <taxon>Spermatophyta</taxon>
        <taxon>Magnoliopsida</taxon>
        <taxon>eudicotyledons</taxon>
        <taxon>Gunneridae</taxon>
        <taxon>Pentapetalae</taxon>
        <taxon>rosids</taxon>
        <taxon>fabids</taxon>
        <taxon>Fabales</taxon>
        <taxon>Fabaceae</taxon>
        <taxon>Papilionoideae</taxon>
        <taxon>50 kb inversion clade</taxon>
        <taxon>genistoids sensu lato</taxon>
        <taxon>core genistoids</taxon>
        <taxon>Genisteae</taxon>
        <taxon>Lupinus</taxon>
    </lineage>
</organism>
<dbReference type="Proteomes" id="UP000188354">
    <property type="component" value="Chromosome LG17"/>
</dbReference>
<sequence>MYWLNQQTTFAGTPPRLMIGSAKTSWLTRSIEVFGATKQAQPSSLSRSADQPGETSTPRRESEIPPPFGQGSGQAAPVGLSTLQHGQAVDLDTFGAKATPSTRRESGMGKSTASANKGKVTMPSKDEGAA</sequence>
<feature type="region of interest" description="Disordered" evidence="1">
    <location>
        <begin position="36"/>
        <end position="130"/>
    </location>
</feature>